<dbReference type="RefSeq" id="WP_256395011.1">
    <property type="nucleotide sequence ID" value="NZ_JANHDJ010000001.1"/>
</dbReference>
<dbReference type="Gene3D" id="2.130.10.10">
    <property type="entry name" value="YVTN repeat-like/Quinoprotein amine dehydrogenase"/>
    <property type="match status" value="2"/>
</dbReference>
<protein>
    <submittedName>
        <fullName evidence="2">YncE family protein</fullName>
    </submittedName>
</protein>
<evidence type="ECO:0000313" key="2">
    <source>
        <dbReference type="EMBL" id="MFD1641310.1"/>
    </source>
</evidence>
<dbReference type="InterPro" id="IPR013658">
    <property type="entry name" value="SGL"/>
</dbReference>
<evidence type="ECO:0000313" key="3">
    <source>
        <dbReference type="Proteomes" id="UP001597052"/>
    </source>
</evidence>
<gene>
    <name evidence="2" type="ORF">ACFSBW_05400</name>
</gene>
<comment type="caution">
    <text evidence="2">The sequence shown here is derived from an EMBL/GenBank/DDBJ whole genome shotgun (WGS) entry which is preliminary data.</text>
</comment>
<dbReference type="SUPFAM" id="SSF51004">
    <property type="entry name" value="C-terminal (heme d1) domain of cytochrome cd1-nitrite reductase"/>
    <property type="match status" value="1"/>
</dbReference>
<dbReference type="Proteomes" id="UP001597052">
    <property type="component" value="Unassembled WGS sequence"/>
</dbReference>
<proteinExistence type="predicted"/>
<keyword evidence="3" id="KW-1185">Reference proteome</keyword>
<accession>A0ABD6D526</accession>
<dbReference type="InterPro" id="IPR011048">
    <property type="entry name" value="Haem_d1_sf"/>
</dbReference>
<dbReference type="AlphaFoldDB" id="A0ABD6D526"/>
<sequence>MDDRLLVLNRDDDCVSVVDPETGETIEEIDTDFDPVTIETSPDGGKSYVTCAQGNALNVIDNETFSVTGRIDHDLLDHPSGLAVRTRANELWLVSRNNSRVFVFDIESDAVLDVIPTHQSLSNTLSLNADESTAYVTNSNGNTLTVIDCDQRRIAVDVPVGDGPEGVAVNPETDNVYVTIQHESRLTVHDPKHHDALYETELGSSPTGIVFAPDGSLALVPNRLSNDVSVIETRFHRCGEGRPWEVERIPVGIWPGEVVFNSDGSLAYVTNNKTNDVSVIDTEAREEVDRIDVRTRPNGITYLSRD</sequence>
<dbReference type="Pfam" id="PF08450">
    <property type="entry name" value="SGL"/>
    <property type="match status" value="1"/>
</dbReference>
<dbReference type="EMBL" id="JBHUDM010000001">
    <property type="protein sequence ID" value="MFD1641310.1"/>
    <property type="molecule type" value="Genomic_DNA"/>
</dbReference>
<name>A0ABD6D526_9EURY</name>
<dbReference type="NCBIfam" id="TIGR02276">
    <property type="entry name" value="beta_rpt_yvtn"/>
    <property type="match status" value="2"/>
</dbReference>
<dbReference type="InterPro" id="IPR051200">
    <property type="entry name" value="Host-pathogen_enzymatic-act"/>
</dbReference>
<dbReference type="PANTHER" id="PTHR47197:SF3">
    <property type="entry name" value="DIHYDRO-HEME D1 DEHYDROGENASE"/>
    <property type="match status" value="1"/>
</dbReference>
<organism evidence="2 3">
    <name type="scientific">Halohasta litorea</name>
    <dbReference type="NCBI Taxonomy" id="869891"/>
    <lineage>
        <taxon>Archaea</taxon>
        <taxon>Methanobacteriati</taxon>
        <taxon>Methanobacteriota</taxon>
        <taxon>Stenosarchaea group</taxon>
        <taxon>Halobacteria</taxon>
        <taxon>Halobacteriales</taxon>
        <taxon>Haloferacaceae</taxon>
        <taxon>Halohasta</taxon>
    </lineage>
</organism>
<dbReference type="PANTHER" id="PTHR47197">
    <property type="entry name" value="PROTEIN NIRF"/>
    <property type="match status" value="1"/>
</dbReference>
<dbReference type="InterPro" id="IPR015943">
    <property type="entry name" value="WD40/YVTN_repeat-like_dom_sf"/>
</dbReference>
<feature type="domain" description="SMP-30/Gluconolactonase/LRE-like region" evidence="1">
    <location>
        <begin position="103"/>
        <end position="212"/>
    </location>
</feature>
<evidence type="ECO:0000259" key="1">
    <source>
        <dbReference type="Pfam" id="PF08450"/>
    </source>
</evidence>
<reference evidence="2 3" key="1">
    <citation type="journal article" date="2019" name="Int. J. Syst. Evol. Microbiol.">
        <title>The Global Catalogue of Microorganisms (GCM) 10K type strain sequencing project: providing services to taxonomists for standard genome sequencing and annotation.</title>
        <authorList>
            <consortium name="The Broad Institute Genomics Platform"/>
            <consortium name="The Broad Institute Genome Sequencing Center for Infectious Disease"/>
            <person name="Wu L."/>
            <person name="Ma J."/>
        </authorList>
    </citation>
    <scope>NUCLEOTIDE SEQUENCE [LARGE SCALE GENOMIC DNA]</scope>
    <source>
        <strain evidence="2 3">CGMCC 1.10593</strain>
    </source>
</reference>
<dbReference type="InterPro" id="IPR011964">
    <property type="entry name" value="YVTN_b-propeller_repeat"/>
</dbReference>